<dbReference type="STRING" id="623744.A0A553Q0M3"/>
<evidence type="ECO:0000256" key="3">
    <source>
        <dbReference type="SAM" id="Phobius"/>
    </source>
</evidence>
<accession>A0A553Q0M3</accession>
<dbReference type="PROSITE" id="PS51450">
    <property type="entry name" value="LRR"/>
    <property type="match status" value="2"/>
</dbReference>
<dbReference type="Proteomes" id="UP000316079">
    <property type="component" value="Unassembled WGS sequence"/>
</dbReference>
<feature type="chain" id="PRO_5044617424" description="LRRCT domain-containing protein" evidence="4">
    <location>
        <begin position="22"/>
        <end position="388"/>
    </location>
</feature>
<evidence type="ECO:0000313" key="5">
    <source>
        <dbReference type="EMBL" id="TRY59260.1"/>
    </source>
</evidence>
<dbReference type="EMBL" id="SRMA01026473">
    <property type="protein sequence ID" value="TRY83477.1"/>
    <property type="molecule type" value="Genomic_DNA"/>
</dbReference>
<dbReference type="SMART" id="SM00369">
    <property type="entry name" value="LRR_TYP"/>
    <property type="match status" value="7"/>
</dbReference>
<protein>
    <recommendedName>
        <fullName evidence="8">LRRCT domain-containing protein</fullName>
    </recommendedName>
</protein>
<name>A0A553Q0M3_9TELE</name>
<proteinExistence type="predicted"/>
<feature type="signal peptide" evidence="4">
    <location>
        <begin position="1"/>
        <end position="21"/>
    </location>
</feature>
<comment type="caution">
    <text evidence="6">The sequence shown here is derived from an EMBL/GenBank/DDBJ whole genome shotgun (WGS) entry which is preliminary data.</text>
</comment>
<dbReference type="AlphaFoldDB" id="A0A553Q0M3"/>
<dbReference type="SUPFAM" id="SSF52058">
    <property type="entry name" value="L domain-like"/>
    <property type="match status" value="1"/>
</dbReference>
<reference evidence="6" key="2">
    <citation type="submission" date="2019-04" db="EMBL/GenBank/DDBJ databases">
        <authorList>
            <person name="Kadobianskyi M."/>
            <person name="Schulze L."/>
            <person name="Schuelke M."/>
            <person name="Judkewitz B."/>
        </authorList>
    </citation>
    <scope>NUCLEOTIDE SEQUENCE</scope>
    <source>
        <strain evidence="6">Bolton</strain>
        <tissue evidence="6">Whole-body</tissue>
    </source>
</reference>
<keyword evidence="3" id="KW-1133">Transmembrane helix</keyword>
<dbReference type="InterPro" id="IPR050541">
    <property type="entry name" value="LRR_TM_domain-containing"/>
</dbReference>
<gene>
    <name evidence="6" type="ORF">DNTS_016218</name>
    <name evidence="5" type="ORF">DNTS_034184</name>
</gene>
<keyword evidence="3" id="KW-0472">Membrane</keyword>
<dbReference type="InterPro" id="IPR003591">
    <property type="entry name" value="Leu-rich_rpt_typical-subtyp"/>
</dbReference>
<keyword evidence="7" id="KW-1185">Reference proteome</keyword>
<evidence type="ECO:0000313" key="6">
    <source>
        <dbReference type="EMBL" id="TRY83477.1"/>
    </source>
</evidence>
<feature type="transmembrane region" description="Helical" evidence="3">
    <location>
        <begin position="306"/>
        <end position="333"/>
    </location>
</feature>
<reference evidence="6 7" key="1">
    <citation type="journal article" date="2019" name="Sci. Data">
        <title>Hybrid genome assembly and annotation of Danionella translucida.</title>
        <authorList>
            <person name="Kadobianskyi M."/>
            <person name="Schulze L."/>
            <person name="Schuelke M."/>
            <person name="Judkewitz B."/>
        </authorList>
    </citation>
    <scope>NUCLEOTIDE SEQUENCE [LARGE SCALE GENOMIC DNA]</scope>
    <source>
        <strain evidence="6 7">Bolton</strain>
    </source>
</reference>
<evidence type="ECO:0000313" key="7">
    <source>
        <dbReference type="Proteomes" id="UP000316079"/>
    </source>
</evidence>
<evidence type="ECO:0008006" key="8">
    <source>
        <dbReference type="Google" id="ProtNLM"/>
    </source>
</evidence>
<keyword evidence="2" id="KW-0677">Repeat</keyword>
<dbReference type="PANTHER" id="PTHR24369">
    <property type="entry name" value="ANTIGEN BSP, PUTATIVE-RELATED"/>
    <property type="match status" value="1"/>
</dbReference>
<dbReference type="OrthoDB" id="1687175at2759"/>
<dbReference type="PROSITE" id="PS51257">
    <property type="entry name" value="PROKAR_LIPOPROTEIN"/>
    <property type="match status" value="1"/>
</dbReference>
<keyword evidence="4" id="KW-0732">Signal</keyword>
<sequence>MKNILISSFLVTLLSLSGTSTHCPSLCSCNRNQTDCSDLTQAASFDTILDQLPANTIILILSRNNFTTVEPGSFSNLKNLLHLDLSRNLLSTINPGCFSNLSGLVRLDLSRNLLSILFPSSFSQLRNLEFLDLSVNLLVKLPVYLFSDLSNLKKLVLRDNRLKELNADQFKSLAQLRHLDLSINSLNYIPTHLLDELHDLVWLVLKSNSLKRLDRASLEPATALQNLLLDGNPWNCNCNLIPLKHRLEWIIYRDLRSLPMELFRHCYPPYLETRTRSASEGYPAAPAECVRQRYRAVSVRRATATVVVAGVVCSVVCVLMVVTATYGCIYATLVAHQQQELLRENSQQLIVGKQPEQEEKQELITAIGKGDEATESVGWFAFPPEVCV</sequence>
<keyword evidence="3" id="KW-0812">Transmembrane</keyword>
<dbReference type="InterPro" id="IPR032675">
    <property type="entry name" value="LRR_dom_sf"/>
</dbReference>
<evidence type="ECO:0000256" key="1">
    <source>
        <dbReference type="ARBA" id="ARBA00022614"/>
    </source>
</evidence>
<dbReference type="PANTHER" id="PTHR24369:SF175">
    <property type="entry name" value="LEUCINE RICH REPEATS AND TRANSMEMBRANE DOMAINS 2"/>
    <property type="match status" value="1"/>
</dbReference>
<evidence type="ECO:0000256" key="4">
    <source>
        <dbReference type="SAM" id="SignalP"/>
    </source>
</evidence>
<dbReference type="GO" id="GO:0005886">
    <property type="term" value="C:plasma membrane"/>
    <property type="evidence" value="ECO:0007669"/>
    <property type="project" value="TreeGrafter"/>
</dbReference>
<organism evidence="6 7">
    <name type="scientific">Danionella cerebrum</name>
    <dbReference type="NCBI Taxonomy" id="2873325"/>
    <lineage>
        <taxon>Eukaryota</taxon>
        <taxon>Metazoa</taxon>
        <taxon>Chordata</taxon>
        <taxon>Craniata</taxon>
        <taxon>Vertebrata</taxon>
        <taxon>Euteleostomi</taxon>
        <taxon>Actinopterygii</taxon>
        <taxon>Neopterygii</taxon>
        <taxon>Teleostei</taxon>
        <taxon>Ostariophysi</taxon>
        <taxon>Cypriniformes</taxon>
        <taxon>Danionidae</taxon>
        <taxon>Danioninae</taxon>
        <taxon>Danionella</taxon>
    </lineage>
</organism>
<dbReference type="EMBL" id="SRMA01027136">
    <property type="protein sequence ID" value="TRY59260.1"/>
    <property type="molecule type" value="Genomic_DNA"/>
</dbReference>
<keyword evidence="1" id="KW-0433">Leucine-rich repeat</keyword>
<dbReference type="Gene3D" id="3.80.10.10">
    <property type="entry name" value="Ribonuclease Inhibitor"/>
    <property type="match status" value="2"/>
</dbReference>
<evidence type="ECO:0000256" key="2">
    <source>
        <dbReference type="ARBA" id="ARBA00022737"/>
    </source>
</evidence>
<dbReference type="Pfam" id="PF13855">
    <property type="entry name" value="LRR_8"/>
    <property type="match status" value="2"/>
</dbReference>
<dbReference type="InterPro" id="IPR001611">
    <property type="entry name" value="Leu-rich_rpt"/>
</dbReference>